<evidence type="ECO:0008006" key="3">
    <source>
        <dbReference type="Google" id="ProtNLM"/>
    </source>
</evidence>
<dbReference type="Proteomes" id="UP000010475">
    <property type="component" value="Chromosome"/>
</dbReference>
<dbReference type="Gene3D" id="3.30.70.940">
    <property type="entry name" value="NusG, N-terminal domain"/>
    <property type="match status" value="1"/>
</dbReference>
<reference evidence="1 2" key="1">
    <citation type="submission" date="2012-06" db="EMBL/GenBank/DDBJ databases">
        <title>Finished chromosome of genome of Cylindrospermum stagnale PCC 7417.</title>
        <authorList>
            <consortium name="US DOE Joint Genome Institute"/>
            <person name="Gugger M."/>
            <person name="Coursin T."/>
            <person name="Rippka R."/>
            <person name="Tandeau De Marsac N."/>
            <person name="Huntemann M."/>
            <person name="Wei C.-L."/>
            <person name="Han J."/>
            <person name="Detter J.C."/>
            <person name="Han C."/>
            <person name="Tapia R."/>
            <person name="Chen A."/>
            <person name="Kyrpides N."/>
            <person name="Mavromatis K."/>
            <person name="Markowitz V."/>
            <person name="Szeto E."/>
            <person name="Ivanova N."/>
            <person name="Pagani I."/>
            <person name="Pati A."/>
            <person name="Goodwin L."/>
            <person name="Nordberg H.P."/>
            <person name="Cantor M.N."/>
            <person name="Hua S.X."/>
            <person name="Woyke T."/>
            <person name="Kerfeld C.A."/>
        </authorList>
    </citation>
    <scope>NUCLEOTIDE SEQUENCE [LARGE SCALE GENOMIC DNA]</scope>
    <source>
        <strain evidence="1 2">PCC 7417</strain>
    </source>
</reference>
<gene>
    <name evidence="1" type="ORF">Cylst_0100</name>
</gene>
<dbReference type="RefSeq" id="WP_015205737.1">
    <property type="nucleotide sequence ID" value="NC_019757.1"/>
</dbReference>
<dbReference type="HOGENOM" id="CLU_176865_0_0_3"/>
<dbReference type="EMBL" id="CP003642">
    <property type="protein sequence ID" value="AFZ22478.1"/>
    <property type="molecule type" value="Genomic_DNA"/>
</dbReference>
<sequence length="106" mass="12418">MPPIQPVEPSLQPPVNGNWYLLSVRSKKRELFLKYLELAITQNNLRELILQVQIPQESVYEDIVLVNLSNFKTAYTFLQKVDCFQNIERKPLQSEQVTRMLASKQK</sequence>
<protein>
    <recommendedName>
        <fullName evidence="3">Chromosome segregation ATPase</fullName>
    </recommendedName>
</protein>
<accession>K9WQL0</accession>
<dbReference type="AlphaFoldDB" id="K9WQL0"/>
<dbReference type="STRING" id="56107.Cylst_0100"/>
<evidence type="ECO:0000313" key="2">
    <source>
        <dbReference type="Proteomes" id="UP000010475"/>
    </source>
</evidence>
<organism evidence="1 2">
    <name type="scientific">Cylindrospermum stagnale PCC 7417</name>
    <dbReference type="NCBI Taxonomy" id="56107"/>
    <lineage>
        <taxon>Bacteria</taxon>
        <taxon>Bacillati</taxon>
        <taxon>Cyanobacteriota</taxon>
        <taxon>Cyanophyceae</taxon>
        <taxon>Nostocales</taxon>
        <taxon>Nostocaceae</taxon>
        <taxon>Cylindrospermum</taxon>
    </lineage>
</organism>
<dbReference type="KEGG" id="csg:Cylst_0100"/>
<dbReference type="GO" id="GO:0006354">
    <property type="term" value="P:DNA-templated transcription elongation"/>
    <property type="evidence" value="ECO:0007669"/>
    <property type="project" value="InterPro"/>
</dbReference>
<dbReference type="eggNOG" id="ENOG5033A9C">
    <property type="taxonomic scope" value="Bacteria"/>
</dbReference>
<keyword evidence="2" id="KW-1185">Reference proteome</keyword>
<dbReference type="InterPro" id="IPR036735">
    <property type="entry name" value="NGN_dom_sf"/>
</dbReference>
<dbReference type="SUPFAM" id="SSF82679">
    <property type="entry name" value="N-utilization substance G protein NusG, N-terminal domain"/>
    <property type="match status" value="1"/>
</dbReference>
<evidence type="ECO:0000313" key="1">
    <source>
        <dbReference type="EMBL" id="AFZ22478.1"/>
    </source>
</evidence>
<proteinExistence type="predicted"/>
<name>K9WQL0_9NOST</name>
<dbReference type="OrthoDB" id="495375at2"/>